<dbReference type="InterPro" id="IPR025554">
    <property type="entry name" value="DUF4140"/>
</dbReference>
<dbReference type="RefSeq" id="WP_109663055.1">
    <property type="nucleotide sequence ID" value="NZ_QGEG01000002.1"/>
</dbReference>
<keyword evidence="1" id="KW-0813">Transport</keyword>
<dbReference type="PANTHER" id="PTHR31005:SF8">
    <property type="entry name" value="DUF4139 DOMAIN-CONTAINING PROTEIN"/>
    <property type="match status" value="1"/>
</dbReference>
<comment type="subcellular location">
    <subcellularLocation>
        <location evidence="1">Cell outer membrane</location>
        <topology evidence="1">Multi-pass membrane protein</topology>
    </subcellularLocation>
</comment>
<dbReference type="Pfam" id="PF07715">
    <property type="entry name" value="Plug"/>
    <property type="match status" value="1"/>
</dbReference>
<accession>A0A316L0I9</accession>
<comment type="similarity">
    <text evidence="1">Belongs to the TonB-dependent receptor family.</text>
</comment>
<dbReference type="GO" id="GO:0009279">
    <property type="term" value="C:cell outer membrane"/>
    <property type="evidence" value="ECO:0007669"/>
    <property type="project" value="UniProtKB-SubCell"/>
</dbReference>
<keyword evidence="6" id="KW-1185">Reference proteome</keyword>
<comment type="caution">
    <text evidence="5">The sequence shown here is derived from an EMBL/GenBank/DDBJ whole genome shotgun (WGS) entry which is preliminary data.</text>
</comment>
<dbReference type="AlphaFoldDB" id="A0A316L0I9"/>
<dbReference type="InterPro" id="IPR039426">
    <property type="entry name" value="TonB-dep_rcpt-like"/>
</dbReference>
<dbReference type="OrthoDB" id="634585at2"/>
<dbReference type="Pfam" id="PF13598">
    <property type="entry name" value="DUF4139"/>
    <property type="match status" value="1"/>
</dbReference>
<evidence type="ECO:0000259" key="2">
    <source>
        <dbReference type="Pfam" id="PF07715"/>
    </source>
</evidence>
<protein>
    <submittedName>
        <fullName evidence="5">Energy transducer TonB</fullName>
    </submittedName>
</protein>
<keyword evidence="1" id="KW-1134">Transmembrane beta strand</keyword>
<reference evidence="5 6" key="1">
    <citation type="submission" date="2018-05" db="EMBL/GenBank/DDBJ databases">
        <title>Complete genome sequence of Flagellimonas aquimarina ECD12 isolated from seaweed Ecklonia cava.</title>
        <authorList>
            <person name="Choi S."/>
            <person name="Seong C."/>
        </authorList>
    </citation>
    <scope>NUCLEOTIDE SEQUENCE [LARGE SCALE GENOMIC DNA]</scope>
    <source>
        <strain evidence="5 6">ECD12</strain>
    </source>
</reference>
<feature type="domain" description="DUF4139" evidence="3">
    <location>
        <begin position="212"/>
        <end position="698"/>
    </location>
</feature>
<dbReference type="NCBIfam" id="TIGR02231">
    <property type="entry name" value="mucoidy inhibitor MuiA family protein"/>
    <property type="match status" value="2"/>
</dbReference>
<evidence type="ECO:0000313" key="6">
    <source>
        <dbReference type="Proteomes" id="UP000245762"/>
    </source>
</evidence>
<dbReference type="InterPro" id="IPR023997">
    <property type="entry name" value="TonB-dep_OMP_SusC/RagA_CS"/>
</dbReference>
<evidence type="ECO:0000259" key="3">
    <source>
        <dbReference type="Pfam" id="PF13598"/>
    </source>
</evidence>
<keyword evidence="1" id="KW-0472">Membrane</keyword>
<keyword evidence="1" id="KW-0812">Transmembrane</keyword>
<dbReference type="InterPro" id="IPR037291">
    <property type="entry name" value="DUF4139"/>
</dbReference>
<gene>
    <name evidence="5" type="ORF">DKG77_11290</name>
</gene>
<dbReference type="InterPro" id="IPR037066">
    <property type="entry name" value="Plug_dom_sf"/>
</dbReference>
<evidence type="ECO:0000256" key="1">
    <source>
        <dbReference type="PROSITE-ProRule" id="PRU01360"/>
    </source>
</evidence>
<dbReference type="Proteomes" id="UP000245762">
    <property type="component" value="Unassembled WGS sequence"/>
</dbReference>
<dbReference type="InterPro" id="IPR012910">
    <property type="entry name" value="Plug_dom"/>
</dbReference>
<dbReference type="NCBIfam" id="TIGR04057">
    <property type="entry name" value="SusC_RagA_signa"/>
    <property type="match status" value="1"/>
</dbReference>
<dbReference type="InterPro" id="IPR011935">
    <property type="entry name" value="CHP02231"/>
</dbReference>
<dbReference type="SUPFAM" id="SSF49464">
    <property type="entry name" value="Carboxypeptidase regulatory domain-like"/>
    <property type="match status" value="1"/>
</dbReference>
<dbReference type="Pfam" id="PF13715">
    <property type="entry name" value="CarbopepD_reg_2"/>
    <property type="match status" value="1"/>
</dbReference>
<evidence type="ECO:0000313" key="5">
    <source>
        <dbReference type="EMBL" id="PWL38818.1"/>
    </source>
</evidence>
<dbReference type="SUPFAM" id="SSF56935">
    <property type="entry name" value="Porins"/>
    <property type="match status" value="1"/>
</dbReference>
<dbReference type="Pfam" id="PF13600">
    <property type="entry name" value="DUF4140"/>
    <property type="match status" value="1"/>
</dbReference>
<feature type="domain" description="TonB-dependent receptor plug" evidence="2">
    <location>
        <begin position="409"/>
        <end position="490"/>
    </location>
</feature>
<sequence length="704" mass="78341">MKKLLFLLLFYPILSVGSDRKIPSKIKDVTVYLSGAQVYRKAQCTLAEGTNELVFSGLSSKIEESSIQISGLQAVSILSMSYDLNYLEKSESNPQVKKWEDKIIHIHHEIAMLKNLIAGLEEEEKVITTNRMVSTDNQALDLNKVKEISTYYRERITNIKNEIFRTNLNINEFNLEVNALRKQLAEANNAPEEEQGELTITFDAPIATNLDLSISYLVRDAGWIPNYDIKSKKLNDPIDLSYKAHVYQKTGKNWDNVNVTLSTGNPNVNVNKPNLGTKYLNFVSRYAKRQKTSTKKKGYVYNPTVRKVIGTIVDESGSPLPGANIVVKGTNNGTQTDFDGNFSLDVISGRELVISYIGQKTQELPIYSSVINAQLEEDAATLDEVVVTGYGIKREKSTLGYAVSEIEPENLLQGKAAGVHITGASGASTNIRIRGNSSFQRAQPPLYIVDGVPLEGFGEGDLDENEIQSMEVLKGAEASALYGNRGANGIVVITTKKSSIQDGLTNTKFVIKKPYSIISDGDITAIEINTFKVSAEYEYFAAPLINENVFLTATLKDWEKYQLLPGEANVYFEGGYAGKTNLDPFTVKKEMTLSLGIDPGITVSRKQQRNFKSKSFTGSNRVLNRTYDLEVKNNKSSAIDLKLMDRIPISQNKEIKVDDVEPQAADYNKKTGLLSWSLKLNSKESTKESFSFQVKYPRGRYISL</sequence>
<proteinExistence type="inferred from homology"/>
<dbReference type="InterPro" id="IPR008969">
    <property type="entry name" value="CarboxyPept-like_regulatory"/>
</dbReference>
<dbReference type="EMBL" id="QGEG01000002">
    <property type="protein sequence ID" value="PWL38818.1"/>
    <property type="molecule type" value="Genomic_DNA"/>
</dbReference>
<evidence type="ECO:0000259" key="4">
    <source>
        <dbReference type="Pfam" id="PF13600"/>
    </source>
</evidence>
<name>A0A316L0I9_9FLAO</name>
<dbReference type="Gene3D" id="2.170.130.10">
    <property type="entry name" value="TonB-dependent receptor, plug domain"/>
    <property type="match status" value="1"/>
</dbReference>
<feature type="domain" description="DUF4140" evidence="4">
    <location>
        <begin position="29"/>
        <end position="126"/>
    </location>
</feature>
<dbReference type="PROSITE" id="PS52016">
    <property type="entry name" value="TONB_DEPENDENT_REC_3"/>
    <property type="match status" value="1"/>
</dbReference>
<organism evidence="5 6">
    <name type="scientific">Flagellimonas aquimarina</name>
    <dbReference type="NCBI Taxonomy" id="2201895"/>
    <lineage>
        <taxon>Bacteria</taxon>
        <taxon>Pseudomonadati</taxon>
        <taxon>Bacteroidota</taxon>
        <taxon>Flavobacteriia</taxon>
        <taxon>Flavobacteriales</taxon>
        <taxon>Flavobacteriaceae</taxon>
        <taxon>Flagellimonas</taxon>
    </lineage>
</organism>
<dbReference type="PANTHER" id="PTHR31005">
    <property type="entry name" value="DUF4139 DOMAIN-CONTAINING PROTEIN"/>
    <property type="match status" value="1"/>
</dbReference>
<dbReference type="Gene3D" id="2.60.40.1120">
    <property type="entry name" value="Carboxypeptidase-like, regulatory domain"/>
    <property type="match status" value="1"/>
</dbReference>
<keyword evidence="1" id="KW-0998">Cell outer membrane</keyword>